<evidence type="ECO:0000313" key="10">
    <source>
        <dbReference type="Proteomes" id="UP000605427"/>
    </source>
</evidence>
<evidence type="ECO:0000313" key="9">
    <source>
        <dbReference type="EMBL" id="GGH85668.1"/>
    </source>
</evidence>
<evidence type="ECO:0000256" key="2">
    <source>
        <dbReference type="ARBA" id="ARBA00007935"/>
    </source>
</evidence>
<feature type="transmembrane region" description="Helical" evidence="8">
    <location>
        <begin position="113"/>
        <end position="132"/>
    </location>
</feature>
<evidence type="ECO:0000256" key="3">
    <source>
        <dbReference type="ARBA" id="ARBA00022448"/>
    </source>
</evidence>
<evidence type="ECO:0000256" key="7">
    <source>
        <dbReference type="ARBA" id="ARBA00023136"/>
    </source>
</evidence>
<dbReference type="RefSeq" id="WP_229714300.1">
    <property type="nucleotide sequence ID" value="NZ_BMDD01000006.1"/>
</dbReference>
<keyword evidence="4" id="KW-1003">Cell membrane</keyword>
<feature type="transmembrane region" description="Helical" evidence="8">
    <location>
        <begin position="84"/>
        <end position="101"/>
    </location>
</feature>
<keyword evidence="10" id="KW-1185">Reference proteome</keyword>
<dbReference type="SUPFAM" id="SSF81345">
    <property type="entry name" value="ABC transporter involved in vitamin B12 uptake, BtuC"/>
    <property type="match status" value="1"/>
</dbReference>
<feature type="transmembrane region" description="Helical" evidence="8">
    <location>
        <begin position="325"/>
        <end position="344"/>
    </location>
</feature>
<feature type="transmembrane region" description="Helical" evidence="8">
    <location>
        <begin position="217"/>
        <end position="236"/>
    </location>
</feature>
<dbReference type="InterPro" id="IPR000522">
    <property type="entry name" value="ABC_transptr_permease_BtuC"/>
</dbReference>
<organism evidence="9 10">
    <name type="scientific">Saccharibacillus endophyticus</name>
    <dbReference type="NCBI Taxonomy" id="2060666"/>
    <lineage>
        <taxon>Bacteria</taxon>
        <taxon>Bacillati</taxon>
        <taxon>Bacillota</taxon>
        <taxon>Bacilli</taxon>
        <taxon>Bacillales</taxon>
        <taxon>Paenibacillaceae</taxon>
        <taxon>Saccharibacillus</taxon>
    </lineage>
</organism>
<keyword evidence="5 8" id="KW-0812">Transmembrane</keyword>
<evidence type="ECO:0000256" key="5">
    <source>
        <dbReference type="ARBA" id="ARBA00022692"/>
    </source>
</evidence>
<feature type="transmembrane region" description="Helical" evidence="8">
    <location>
        <begin position="257"/>
        <end position="284"/>
    </location>
</feature>
<protein>
    <submittedName>
        <fullName evidence="9">ABC transporter permease</fullName>
    </submittedName>
</protein>
<name>A0ABQ2A3Z6_9BACL</name>
<comment type="caution">
    <text evidence="9">The sequence shown here is derived from an EMBL/GenBank/DDBJ whole genome shotgun (WGS) entry which is preliminary data.</text>
</comment>
<feature type="transmembrane region" description="Helical" evidence="8">
    <location>
        <begin position="29"/>
        <end position="55"/>
    </location>
</feature>
<gene>
    <name evidence="9" type="ORF">GCM10007362_43630</name>
</gene>
<comment type="subcellular location">
    <subcellularLocation>
        <location evidence="1">Cell membrane</location>
        <topology evidence="1">Multi-pass membrane protein</topology>
    </subcellularLocation>
</comment>
<dbReference type="Pfam" id="PF01032">
    <property type="entry name" value="FecCD"/>
    <property type="match status" value="1"/>
</dbReference>
<feature type="transmembrane region" description="Helical" evidence="8">
    <location>
        <begin position="138"/>
        <end position="157"/>
    </location>
</feature>
<dbReference type="PANTHER" id="PTHR30472">
    <property type="entry name" value="FERRIC ENTEROBACTIN TRANSPORT SYSTEM PERMEASE PROTEIN"/>
    <property type="match status" value="1"/>
</dbReference>
<keyword evidence="6 8" id="KW-1133">Transmembrane helix</keyword>
<reference evidence="10" key="1">
    <citation type="journal article" date="2019" name="Int. J. Syst. Evol. Microbiol.">
        <title>The Global Catalogue of Microorganisms (GCM) 10K type strain sequencing project: providing services to taxonomists for standard genome sequencing and annotation.</title>
        <authorList>
            <consortium name="The Broad Institute Genomics Platform"/>
            <consortium name="The Broad Institute Genome Sequencing Center for Infectious Disease"/>
            <person name="Wu L."/>
            <person name="Ma J."/>
        </authorList>
    </citation>
    <scope>NUCLEOTIDE SEQUENCE [LARGE SCALE GENOMIC DNA]</scope>
    <source>
        <strain evidence="10">CCM 8702</strain>
    </source>
</reference>
<evidence type="ECO:0000256" key="6">
    <source>
        <dbReference type="ARBA" id="ARBA00022989"/>
    </source>
</evidence>
<dbReference type="PANTHER" id="PTHR30472:SF24">
    <property type="entry name" value="FERRIC ENTEROBACTIN TRANSPORT SYSTEM PERMEASE PROTEIN FEPG"/>
    <property type="match status" value="1"/>
</dbReference>
<dbReference type="Proteomes" id="UP000605427">
    <property type="component" value="Unassembled WGS sequence"/>
</dbReference>
<keyword evidence="3" id="KW-0813">Transport</keyword>
<dbReference type="InterPro" id="IPR037294">
    <property type="entry name" value="ABC_BtuC-like"/>
</dbReference>
<dbReference type="EMBL" id="BMDD01000006">
    <property type="protein sequence ID" value="GGH85668.1"/>
    <property type="molecule type" value="Genomic_DNA"/>
</dbReference>
<comment type="similarity">
    <text evidence="2">Belongs to the binding-protein-dependent transport system permease family. FecCD subfamily.</text>
</comment>
<sequence>MTMTTSRPDNVSSSVAFIRAGRRHRQRRWMLVTGTMALLAAALCCAMLILGNTIYPLDQVLRALFGEQIKGVSFAVSTLRLPRMLAGLFAGFAFGIAGYTFQTLLRNPLANPNVIGITSGSSAAAVFCLTVLQAGNAFTSVAAVVAGLLTVVVIYILSRGKIFSIGRLILIGIGIQAMLDAVISYLLLISSEKDVPTAIQWLSGSLNGSKMNELPPLVLIVLIFTPILMILGKHLHVLELGEQSASSLGVSTDKTRIALIVAAVFIVAIATATTGPIAFVSFLAGPIAKRLVGNGSYNLIPAGLVGINLVLAADLVGQFAFVTRFPVGVITGLLGAPYLIFLLIRMNRKGEL</sequence>
<proteinExistence type="inferred from homology"/>
<dbReference type="Gene3D" id="1.10.3470.10">
    <property type="entry name" value="ABC transporter involved in vitamin B12 uptake, BtuC"/>
    <property type="match status" value="1"/>
</dbReference>
<evidence type="ECO:0000256" key="8">
    <source>
        <dbReference type="SAM" id="Phobius"/>
    </source>
</evidence>
<keyword evidence="7 8" id="KW-0472">Membrane</keyword>
<evidence type="ECO:0000256" key="1">
    <source>
        <dbReference type="ARBA" id="ARBA00004651"/>
    </source>
</evidence>
<accession>A0ABQ2A3Z6</accession>
<evidence type="ECO:0000256" key="4">
    <source>
        <dbReference type="ARBA" id="ARBA00022475"/>
    </source>
</evidence>
<feature type="transmembrane region" description="Helical" evidence="8">
    <location>
        <begin position="169"/>
        <end position="188"/>
    </location>
</feature>
<dbReference type="CDD" id="cd06550">
    <property type="entry name" value="TM_ABC_iron-siderophores_like"/>
    <property type="match status" value="1"/>
</dbReference>